<comment type="caution">
    <text evidence="1">The sequence shown here is derived from an EMBL/GenBank/DDBJ whole genome shotgun (WGS) entry which is preliminary data.</text>
</comment>
<keyword evidence="2" id="KW-1185">Reference proteome</keyword>
<dbReference type="RefSeq" id="WP_260277524.1">
    <property type="nucleotide sequence ID" value="NZ_JANAVZ010000006.1"/>
</dbReference>
<proteinExistence type="predicted"/>
<accession>A0ABT2KAX4</accession>
<organism evidence="1 2">
    <name type="scientific">Paracoccus maritimus</name>
    <dbReference type="NCBI Taxonomy" id="2933292"/>
    <lineage>
        <taxon>Bacteria</taxon>
        <taxon>Pseudomonadati</taxon>
        <taxon>Pseudomonadota</taxon>
        <taxon>Alphaproteobacteria</taxon>
        <taxon>Rhodobacterales</taxon>
        <taxon>Paracoccaceae</taxon>
        <taxon>Paracoccus</taxon>
    </lineage>
</organism>
<gene>
    <name evidence="1" type="ORF">MU516_12425</name>
</gene>
<evidence type="ECO:0008006" key="3">
    <source>
        <dbReference type="Google" id="ProtNLM"/>
    </source>
</evidence>
<dbReference type="EMBL" id="JANAVZ010000006">
    <property type="protein sequence ID" value="MCT4333671.1"/>
    <property type="molecule type" value="Genomic_DNA"/>
</dbReference>
<dbReference type="Proteomes" id="UP001320702">
    <property type="component" value="Unassembled WGS sequence"/>
</dbReference>
<name>A0ABT2KAX4_9RHOB</name>
<sequence>MSRLDDSKTIIARIIANLEDNGVIATALHVSDFYSDYTSEDALLFSSAISWLAAENVIRFRGEPIPDDADDTNHYSAVLTSFGFLALERELSSALTLRDQLKEARAGARNWASVGDLVGGILGGFSKTISNG</sequence>
<reference evidence="1 2" key="1">
    <citation type="submission" date="2022-04" db="EMBL/GenBank/DDBJ databases">
        <title>Paracoccus sp. YLB-12 draft genome sequence.</title>
        <authorList>
            <person name="Yu L."/>
        </authorList>
    </citation>
    <scope>NUCLEOTIDE SEQUENCE [LARGE SCALE GENOMIC DNA]</scope>
    <source>
        <strain evidence="1 2">YLB-12</strain>
    </source>
</reference>
<evidence type="ECO:0000313" key="2">
    <source>
        <dbReference type="Proteomes" id="UP001320702"/>
    </source>
</evidence>
<protein>
    <recommendedName>
        <fullName evidence="3">DUF2513 domain-containing protein</fullName>
    </recommendedName>
</protein>
<evidence type="ECO:0000313" key="1">
    <source>
        <dbReference type="EMBL" id="MCT4333671.1"/>
    </source>
</evidence>